<keyword evidence="3" id="KW-1185">Reference proteome</keyword>
<protein>
    <submittedName>
        <fullName evidence="2">DUF2268 domain-containing protein</fullName>
    </submittedName>
</protein>
<comment type="caution">
    <text evidence="2">The sequence shown here is derived from an EMBL/GenBank/DDBJ whole genome shotgun (WGS) entry which is preliminary data.</text>
</comment>
<evidence type="ECO:0000313" key="3">
    <source>
        <dbReference type="Proteomes" id="UP001596143"/>
    </source>
</evidence>
<reference evidence="3" key="1">
    <citation type="journal article" date="2019" name="Int. J. Syst. Evol. Microbiol.">
        <title>The Global Catalogue of Microorganisms (GCM) 10K type strain sequencing project: providing services to taxonomists for standard genome sequencing and annotation.</title>
        <authorList>
            <consortium name="The Broad Institute Genomics Platform"/>
            <consortium name="The Broad Institute Genome Sequencing Center for Infectious Disease"/>
            <person name="Wu L."/>
            <person name="Ma J."/>
        </authorList>
    </citation>
    <scope>NUCLEOTIDE SEQUENCE [LARGE SCALE GENOMIC DNA]</scope>
    <source>
        <strain evidence="3">CGMCC 1.15790</strain>
    </source>
</reference>
<gene>
    <name evidence="2" type="ORF">ACFPTR_11410</name>
</gene>
<evidence type="ECO:0000313" key="2">
    <source>
        <dbReference type="EMBL" id="MFC5629459.1"/>
    </source>
</evidence>
<feature type="domain" description="DUF2268" evidence="1">
    <location>
        <begin position="60"/>
        <end position="248"/>
    </location>
</feature>
<dbReference type="InterPro" id="IPR018728">
    <property type="entry name" value="DUF2268"/>
</dbReference>
<name>A0ABW0U9R0_9BACI</name>
<dbReference type="EMBL" id="JBHSPF010000059">
    <property type="protein sequence ID" value="MFC5629459.1"/>
    <property type="molecule type" value="Genomic_DNA"/>
</dbReference>
<sequence>MTVHPTDQWLIETNFHPVLLCKKITKEAKELHHHLTLHGMYRHPTQVSRDWITHLREREIWKWISQAEKKLQKQWDGPNISIYIFPADSTNRELKQQHHGKAGIAFQKKIFLFVSESNSMKEILALFTHEYHHVCRLWHDKKQVEEYVLSDTIILEGLAEYVVRKKFGPSYASSWSSYYSIEETKEIYRNYIYPHKNVAITEPKHQHILYGFPPYPKMAGYAVGYHLVQQYQKQHQKNPIELLKTPTKLMLIDPDKT</sequence>
<dbReference type="Proteomes" id="UP001596143">
    <property type="component" value="Unassembled WGS sequence"/>
</dbReference>
<evidence type="ECO:0000259" key="1">
    <source>
        <dbReference type="Pfam" id="PF10026"/>
    </source>
</evidence>
<dbReference type="Pfam" id="PF10026">
    <property type="entry name" value="DUF2268"/>
    <property type="match status" value="1"/>
</dbReference>
<dbReference type="RefSeq" id="WP_270897184.1">
    <property type="nucleotide sequence ID" value="NZ_JBHSPF010000059.1"/>
</dbReference>
<proteinExistence type="predicted"/>
<organism evidence="2 3">
    <name type="scientific">Aliibacillus thermotolerans</name>
    <dbReference type="NCBI Taxonomy" id="1834418"/>
    <lineage>
        <taxon>Bacteria</taxon>
        <taxon>Bacillati</taxon>
        <taxon>Bacillota</taxon>
        <taxon>Bacilli</taxon>
        <taxon>Bacillales</taxon>
        <taxon>Bacillaceae</taxon>
        <taxon>Aliibacillus</taxon>
    </lineage>
</organism>
<accession>A0ABW0U9R0</accession>